<proteinExistence type="predicted"/>
<name>A0A3G4ZLZ1_9VIRU</name>
<protein>
    <submittedName>
        <fullName evidence="1">Uncharacterized protein</fullName>
    </submittedName>
</protein>
<organism evidence="1">
    <name type="scientific">Terrestrivirus sp</name>
    <dbReference type="NCBI Taxonomy" id="2487775"/>
    <lineage>
        <taxon>Viruses</taxon>
        <taxon>Varidnaviria</taxon>
        <taxon>Bamfordvirae</taxon>
        <taxon>Nucleocytoviricota</taxon>
        <taxon>Megaviricetes</taxon>
        <taxon>Imitervirales</taxon>
        <taxon>Mimiviridae</taxon>
        <taxon>Klosneuvirinae</taxon>
    </lineage>
</organism>
<accession>A0A3G4ZLZ1</accession>
<sequence length="408" mass="47153">MPFLSTLFFGIKDFNRRSFYPSTNVQTINEQTDVDKNNNIHGIITKSEEIENNRHLYHIDNVVLVETVSSKKETEIVQELENDFNSMRTFTLVSVCSTIGSTVLAVYGFNPTIPGTNKTLFDYVPQAIMPCIGGFGCIGSVVSGYKLWDLSSELQKWKKNISFHQGVRTSILNIGTKKIYDKRMIGVYLTQREGFDLWKNNIREFKNNAFLATHRTMLTSKVEFVEKFASDHPLEPKYARYFCNDENMRKVDPFVDDCIKHKQGIVFANDKYEQEKRTLSYQENNEINIATQPFDIAKNILTTAKTVDTIVDTGSEIAEDINDAHKGQTYNERKRKEFNRDIKHIAKDTTYIFGQASIESIRQQTINQIREKYDTQRRCVVNDHNESLCKYLPGINNTYFDCCKILFS</sequence>
<evidence type="ECO:0000313" key="1">
    <source>
        <dbReference type="EMBL" id="AYV75858.1"/>
    </source>
</evidence>
<gene>
    <name evidence="1" type="ORF">Terrestrivirus3_127</name>
</gene>
<reference evidence="1" key="1">
    <citation type="submission" date="2018-10" db="EMBL/GenBank/DDBJ databases">
        <title>Hidden diversity of soil giant viruses.</title>
        <authorList>
            <person name="Schulz F."/>
            <person name="Alteio L."/>
            <person name="Goudeau D."/>
            <person name="Ryan E.M."/>
            <person name="Malmstrom R.R."/>
            <person name="Blanchard J."/>
            <person name="Woyke T."/>
        </authorList>
    </citation>
    <scope>NUCLEOTIDE SEQUENCE</scope>
    <source>
        <strain evidence="1">TEV1</strain>
    </source>
</reference>
<dbReference type="EMBL" id="MK071981">
    <property type="protein sequence ID" value="AYV75858.1"/>
    <property type="molecule type" value="Genomic_DNA"/>
</dbReference>